<dbReference type="AlphaFoldDB" id="A0A2H6LHF9"/>
<dbReference type="Proteomes" id="UP000236527">
    <property type="component" value="Unassembled WGS sequence"/>
</dbReference>
<evidence type="ECO:0000313" key="5">
    <source>
        <dbReference type="Proteomes" id="UP000236527"/>
    </source>
</evidence>
<dbReference type="PANTHER" id="PTHR32347">
    <property type="entry name" value="EFFLUX SYSTEM COMPONENT YKNX-RELATED"/>
    <property type="match status" value="1"/>
</dbReference>
<dbReference type="InterPro" id="IPR050465">
    <property type="entry name" value="UPF0194_transport"/>
</dbReference>
<keyword evidence="2 3" id="KW-0175">Coiled coil</keyword>
<evidence type="ECO:0000313" key="4">
    <source>
        <dbReference type="EMBL" id="GBE92652.1"/>
    </source>
</evidence>
<accession>A0A2H6LHF9</accession>
<dbReference type="EMBL" id="BDGE01000040">
    <property type="protein sequence ID" value="GBE92652.1"/>
    <property type="molecule type" value="Genomic_DNA"/>
</dbReference>
<feature type="coiled-coil region" evidence="3">
    <location>
        <begin position="141"/>
        <end position="199"/>
    </location>
</feature>
<sequence length="377" mass="40948">MLTAAMAVVPGVLSLYSFSRFQLNSKLDLPTPNISPTITAVTALGSLQPEGEIIRLSASNSQGSVRVAKLLIKQGSWVRQGQIIAVLDSYYSRLTALEKAQKQVLVAQASLNQVKAGAKSGDISAQQATIDRLGADLSGAISAQQATIVRLEAELSNAESENQRYQQLYKVGAISASESEAKRLQVEILQQRYKEAKASNSRVVETIQQQLMEAKAKFASITEVRATDVQAAQANVESAKASVKQAQAELDLSSVRSPIAGQILKINTRPGEIIGTKGIADLGRTQQMYAVAEIYETDIKKVRLGQSVVITSDALPKQLRGTVTDIGLQVGQQNMFNNLQVDTDNKVIEVKIRINNMKDYKQITALTNLQVQVRIRI</sequence>
<dbReference type="GO" id="GO:0030313">
    <property type="term" value="C:cell envelope"/>
    <property type="evidence" value="ECO:0007669"/>
    <property type="project" value="UniProtKB-SubCell"/>
</dbReference>
<evidence type="ECO:0000256" key="2">
    <source>
        <dbReference type="ARBA" id="ARBA00023054"/>
    </source>
</evidence>
<keyword evidence="5" id="KW-1185">Reference proteome</keyword>
<evidence type="ECO:0000256" key="1">
    <source>
        <dbReference type="ARBA" id="ARBA00004196"/>
    </source>
</evidence>
<protein>
    <submittedName>
        <fullName evidence="4">DevB family ABC transporter membrane fusion protein</fullName>
    </submittedName>
</protein>
<evidence type="ECO:0000256" key="3">
    <source>
        <dbReference type="SAM" id="Coils"/>
    </source>
</evidence>
<dbReference type="PRINTS" id="PR01490">
    <property type="entry name" value="RTXTOXIND"/>
</dbReference>
<dbReference type="Gene3D" id="2.40.30.170">
    <property type="match status" value="1"/>
</dbReference>
<dbReference type="InterPro" id="IPR014315">
    <property type="entry name" value="ABC_heterocyst_DevB"/>
</dbReference>
<comment type="caution">
    <text evidence="4">The sequence shown here is derived from an EMBL/GenBank/DDBJ whole genome shotgun (WGS) entry which is preliminary data.</text>
</comment>
<proteinExistence type="predicted"/>
<dbReference type="NCBIfam" id="TIGR02971">
    <property type="entry name" value="heterocyst_DevB"/>
    <property type="match status" value="1"/>
</dbReference>
<reference evidence="5" key="1">
    <citation type="journal article" date="2018" name="Genome Announc.">
        <title>Draft Genome Sequence of the Nitrogen-Fixing and Hormogonia-Inducing Cyanobacterium Nostoc cycadae Strain WK-1, Isolated from the Coralloid Roots of Cycas revoluta.</title>
        <authorList>
            <person name="Kanesaki Y."/>
            <person name="Hirose M."/>
            <person name="Hirose Y."/>
            <person name="Fujisawa T."/>
            <person name="Nakamura Y."/>
            <person name="Watanabe S."/>
            <person name="Matsunaga S."/>
            <person name="Uchida H."/>
            <person name="Murakami A."/>
        </authorList>
    </citation>
    <scope>NUCLEOTIDE SEQUENCE [LARGE SCALE GENOMIC DNA]</scope>
    <source>
        <strain evidence="5">WK-1</strain>
    </source>
</reference>
<organism evidence="4 5">
    <name type="scientific">Nostoc cycadae WK-1</name>
    <dbReference type="NCBI Taxonomy" id="1861711"/>
    <lineage>
        <taxon>Bacteria</taxon>
        <taxon>Bacillati</taxon>
        <taxon>Cyanobacteriota</taxon>
        <taxon>Cyanophyceae</taxon>
        <taxon>Nostocales</taxon>
        <taxon>Nostocaceae</taxon>
        <taxon>Nostoc</taxon>
    </lineage>
</organism>
<dbReference type="SUPFAM" id="SSF111369">
    <property type="entry name" value="HlyD-like secretion proteins"/>
    <property type="match status" value="1"/>
</dbReference>
<dbReference type="PANTHER" id="PTHR32347:SF27">
    <property type="entry name" value="RND EFFLUX PUMP MEMBRANE FUSION PROTEIN BARREL-SANDWICH DOMAIN-CONTAINING PROTEIN"/>
    <property type="match status" value="1"/>
</dbReference>
<comment type="subcellular location">
    <subcellularLocation>
        <location evidence="1">Cell envelope</location>
    </subcellularLocation>
</comment>
<gene>
    <name evidence="4" type="ORF">NCWK1_2408</name>
</gene>
<name>A0A2H6LHF9_9NOSO</name>